<dbReference type="PANTHER" id="PTHR24255:SF31">
    <property type="entry name" value="CUBILIN-LIKE PROTEIN"/>
    <property type="match status" value="1"/>
</dbReference>
<feature type="domain" description="CUB" evidence="3">
    <location>
        <begin position="402"/>
        <end position="532"/>
    </location>
</feature>
<reference evidence="4" key="1">
    <citation type="submission" date="2021-06" db="EMBL/GenBank/DDBJ databases">
        <title>Parelaphostrongylus tenuis whole genome reference sequence.</title>
        <authorList>
            <person name="Garwood T.J."/>
            <person name="Larsen P.A."/>
            <person name="Fountain-Jones N.M."/>
            <person name="Garbe J.R."/>
            <person name="Macchietto M.G."/>
            <person name="Kania S.A."/>
            <person name="Gerhold R.W."/>
            <person name="Richards J.E."/>
            <person name="Wolf T.M."/>
        </authorList>
    </citation>
    <scope>NUCLEOTIDE SEQUENCE</scope>
    <source>
        <strain evidence="4">MNPRO001-30</strain>
        <tissue evidence="4">Meninges</tissue>
    </source>
</reference>
<accession>A0AAD5MQT5</accession>
<feature type="domain" description="CUB" evidence="3">
    <location>
        <begin position="17"/>
        <end position="145"/>
    </location>
</feature>
<feature type="domain" description="CUB" evidence="3">
    <location>
        <begin position="536"/>
        <end position="668"/>
    </location>
</feature>
<dbReference type="GO" id="GO:0005615">
    <property type="term" value="C:extracellular space"/>
    <property type="evidence" value="ECO:0007669"/>
    <property type="project" value="TreeGrafter"/>
</dbReference>
<dbReference type="PROSITE" id="PS01180">
    <property type="entry name" value="CUB"/>
    <property type="match status" value="6"/>
</dbReference>
<feature type="domain" description="CUB" evidence="3">
    <location>
        <begin position="146"/>
        <end position="273"/>
    </location>
</feature>
<protein>
    <recommendedName>
        <fullName evidence="3">CUB domain-containing protein</fullName>
    </recommendedName>
</protein>
<gene>
    <name evidence="4" type="ORF">KIN20_004062</name>
</gene>
<keyword evidence="5" id="KW-1185">Reference proteome</keyword>
<organism evidence="4 5">
    <name type="scientific">Parelaphostrongylus tenuis</name>
    <name type="common">Meningeal worm</name>
    <dbReference type="NCBI Taxonomy" id="148309"/>
    <lineage>
        <taxon>Eukaryota</taxon>
        <taxon>Metazoa</taxon>
        <taxon>Ecdysozoa</taxon>
        <taxon>Nematoda</taxon>
        <taxon>Chromadorea</taxon>
        <taxon>Rhabditida</taxon>
        <taxon>Rhabditina</taxon>
        <taxon>Rhabditomorpha</taxon>
        <taxon>Strongyloidea</taxon>
        <taxon>Metastrongylidae</taxon>
        <taxon>Parelaphostrongylus</taxon>
    </lineage>
</organism>
<evidence type="ECO:0000313" key="5">
    <source>
        <dbReference type="Proteomes" id="UP001196413"/>
    </source>
</evidence>
<keyword evidence="1 2" id="KW-1015">Disulfide bond</keyword>
<comment type="caution">
    <text evidence="2">Lacks conserved residue(s) required for the propagation of feature annotation.</text>
</comment>
<feature type="disulfide bond" evidence="2">
    <location>
        <begin position="146"/>
        <end position="173"/>
    </location>
</feature>
<evidence type="ECO:0000256" key="1">
    <source>
        <dbReference type="ARBA" id="ARBA00023157"/>
    </source>
</evidence>
<dbReference type="EMBL" id="JAHQIW010000542">
    <property type="protein sequence ID" value="KAJ1348704.1"/>
    <property type="molecule type" value="Genomic_DNA"/>
</dbReference>
<evidence type="ECO:0000259" key="3">
    <source>
        <dbReference type="PROSITE" id="PS01180"/>
    </source>
</evidence>
<dbReference type="Proteomes" id="UP001196413">
    <property type="component" value="Unassembled WGS sequence"/>
</dbReference>
<proteinExistence type="predicted"/>
<dbReference type="InterPro" id="IPR000859">
    <property type="entry name" value="CUB_dom"/>
</dbReference>
<dbReference type="PANTHER" id="PTHR24255">
    <property type="entry name" value="COMPLEMENT COMPONENT 1, S SUBCOMPONENT-RELATED"/>
    <property type="match status" value="1"/>
</dbReference>
<dbReference type="GO" id="GO:0004252">
    <property type="term" value="F:serine-type endopeptidase activity"/>
    <property type="evidence" value="ECO:0007669"/>
    <property type="project" value="TreeGrafter"/>
</dbReference>
<sequence length="869" mass="98051">MNIEDGKLNTNSYWKALTVALQTHAMTGVVHSPNWPQDYGNDEECLWDIQVPLGYHIHLKFTHFDIAPSEDCAKDSVTISQQHSSKAFAPIGDYFFDFEDEEVHSPLCGITLPKSFRSESNRIRLNFSSDDTTTAAGFRAEWEAECGAAFRLHRGLISSPNYPSFYPNLNNVCDYLIAPEGDPEKAVIVMKLIDFDLSDSKMDYSRQPCASDYLEIRDVINKRLVTSYCGGDPMSEEAVAIKGAVGLRFITNQSYIYGPKKLHRGFQVSYAIDKCGDRIELNEVPGYLATISSPAFPLDYSHNLDCLWSVTAPDERVISVKYEFMELEFSNGCEMDFVELIDGTDLNGTSMGRICGEKSQMPLGRLYTKSNNLMVHFVTDHTLSKGGFRIVVTATLGEKSGCGGTLKATGDWQTLEPPLDAQGKYLHSLHCGWNIIGEDRTMLELKLTKIDTEELQPLPNQLSPSGSRCTDALTIYDGYKSFSPILASDICEETVGNTLPLFYHTSHRVAHVYFESDMDGSGNGFQLLYRSRKPDCGDWLVATSDTQTYSYQSKNSKDRLGGQTNQRCQWIIQSKSQTPIWLHFSTLRFPSADGDCSDAFVEIRDVGLISKCQHPACANENSDRKTFRICGTTPFPPFISNTMVVQITTSAVIKDENSAQFTMSYRLLDGCNRTVNTEEHPSGRLTSPNFPNPYDHNSTCITTVQAPEHKRILLVFRTFDFERGRVSFYRMNNTRLALYNWRRRVYSKSCDFDYVQINEVGRNSSGPICGRGLPSTYFSWGNAVEIFMRTDHNMATEGYELNYFTGNLRNDGSTNFSPSYDSRGAINKYRLSTRLQCFNENVMDDNATKWAFVRCRNYCAINSDIVRRS</sequence>
<feature type="domain" description="CUB" evidence="3">
    <location>
        <begin position="671"/>
        <end position="806"/>
    </location>
</feature>
<dbReference type="SMART" id="SM00042">
    <property type="entry name" value="CUB"/>
    <property type="match status" value="6"/>
</dbReference>
<evidence type="ECO:0000313" key="4">
    <source>
        <dbReference type="EMBL" id="KAJ1348704.1"/>
    </source>
</evidence>
<name>A0AAD5MQT5_PARTN</name>
<evidence type="ECO:0000256" key="2">
    <source>
        <dbReference type="PROSITE-ProRule" id="PRU00059"/>
    </source>
</evidence>
<dbReference type="AlphaFoldDB" id="A0AAD5MQT5"/>
<dbReference type="Gene3D" id="2.60.120.290">
    <property type="entry name" value="Spermadhesin, CUB domain"/>
    <property type="match status" value="6"/>
</dbReference>
<dbReference type="InterPro" id="IPR035914">
    <property type="entry name" value="Sperma_CUB_dom_sf"/>
</dbReference>
<dbReference type="FunFam" id="2.60.120.290:FF:000005">
    <property type="entry name" value="Procollagen C-endopeptidase enhancer 1"/>
    <property type="match status" value="2"/>
</dbReference>
<feature type="domain" description="CUB" evidence="3">
    <location>
        <begin position="275"/>
        <end position="395"/>
    </location>
</feature>
<comment type="caution">
    <text evidence="4">The sequence shown here is derived from an EMBL/GenBank/DDBJ whole genome shotgun (WGS) entry which is preliminary data.</text>
</comment>
<dbReference type="Pfam" id="PF00431">
    <property type="entry name" value="CUB"/>
    <property type="match status" value="5"/>
</dbReference>
<dbReference type="SUPFAM" id="SSF49854">
    <property type="entry name" value="Spermadhesin, CUB domain"/>
    <property type="match status" value="6"/>
</dbReference>
<dbReference type="CDD" id="cd00041">
    <property type="entry name" value="CUB"/>
    <property type="match status" value="5"/>
</dbReference>